<evidence type="ECO:0000256" key="1">
    <source>
        <dbReference type="ARBA" id="ARBA00007494"/>
    </source>
</evidence>
<dbReference type="AlphaFoldDB" id="A0AAP0HF05"/>
<feature type="binding site" evidence="6">
    <location>
        <position position="523"/>
    </location>
    <ligand>
        <name>S-adenosyl-L-methionine</name>
        <dbReference type="ChEBI" id="CHEBI:59789"/>
    </ligand>
</feature>
<keyword evidence="2 6" id="KW-0489">Methyltransferase</keyword>
<keyword evidence="4 6" id="KW-0949">S-adenosyl-L-methionine</keyword>
<dbReference type="GO" id="GO:0001510">
    <property type="term" value="P:RNA methylation"/>
    <property type="evidence" value="ECO:0007669"/>
    <property type="project" value="InterPro"/>
</dbReference>
<dbReference type="CDD" id="cd21150">
    <property type="entry name" value="PUA_NSun6-like"/>
    <property type="match status" value="1"/>
</dbReference>
<feature type="active site" description="Nucleophile" evidence="6">
    <location>
        <position position="574"/>
    </location>
</feature>
<dbReference type="InterPro" id="IPR023267">
    <property type="entry name" value="RCMT"/>
</dbReference>
<organism evidence="8 9">
    <name type="scientific">Stephania japonica</name>
    <dbReference type="NCBI Taxonomy" id="461633"/>
    <lineage>
        <taxon>Eukaryota</taxon>
        <taxon>Viridiplantae</taxon>
        <taxon>Streptophyta</taxon>
        <taxon>Embryophyta</taxon>
        <taxon>Tracheophyta</taxon>
        <taxon>Spermatophyta</taxon>
        <taxon>Magnoliopsida</taxon>
        <taxon>Ranunculales</taxon>
        <taxon>Menispermaceae</taxon>
        <taxon>Menispermoideae</taxon>
        <taxon>Cissampelideae</taxon>
        <taxon>Stephania</taxon>
    </lineage>
</organism>
<dbReference type="InterPro" id="IPR015947">
    <property type="entry name" value="PUA-like_sf"/>
</dbReference>
<sequence>MKRAKALLLHQTFKMDHRHSERYTYNPTLHWNPRVEDYFIKAYGAERFSKISEALTRPSCYSCIRVNTLKTTSDAIIEKLLAILQEARLQCDIDELNIRSNGSSTAMTRDAKQGSYFDELKCHQVSNDCEGDPLQFSQREDVPNASSQSSLITKCQLRGLDYVLFVKGSGPHKMPFGDTSSLKEVIVSRKCAEAVLRGAKIFVPGVLACSAHVEKGDTVAVSVAIEQPNLDKGWAVGITRGTVLQGQQTVDPQYFERSGLYIGQGIAMMSRAGMFRVSKGVAIEMINRVFDLPSFNDVLEGEIFLQNLPSIITAHVLDPQKGERILDMCAAPGGKTTAIAILMKDEGEVVAVDRSHNKVLEIKKLAKEMGLSCISAFKLDALKAVCRKNGLTDSFSQQCENGGLGLAYKLYDTTERMRISVRMKLCHLTIDAMRSMIKLVNKNLELMEKQKLVSKTNKVGVFAANELPQVEVDNEETNEMLDINKWKNTQKLKNGPGRSQSTGERVELSKGFSPNSFDRILLDAPCSALGLRPRLFAGEETVESLRNHGKYQRKMFDQAIQLVRPGGVIVYSTCTINPGENEALVRYALDKYNFLSLAPQIPRIGGPGIVGSCDSLDGQSVKEWLRPGEEELVQRFDPSSPIDTIGFFIAKFNVGQKDMTVTAIH</sequence>
<dbReference type="GO" id="GO:0008173">
    <property type="term" value="F:RNA methyltransferase activity"/>
    <property type="evidence" value="ECO:0007669"/>
    <property type="project" value="InterPro"/>
</dbReference>
<dbReference type="InterPro" id="IPR029063">
    <property type="entry name" value="SAM-dependent_MTases_sf"/>
</dbReference>
<dbReference type="SMART" id="SM00359">
    <property type="entry name" value="PUA"/>
    <property type="match status" value="1"/>
</dbReference>
<dbReference type="PROSITE" id="PS51686">
    <property type="entry name" value="SAM_MT_RSMB_NOP"/>
    <property type="match status" value="1"/>
</dbReference>
<evidence type="ECO:0000256" key="5">
    <source>
        <dbReference type="ARBA" id="ARBA00022884"/>
    </source>
</evidence>
<evidence type="ECO:0000313" key="8">
    <source>
        <dbReference type="EMBL" id="KAK9085993.1"/>
    </source>
</evidence>
<reference evidence="8 9" key="1">
    <citation type="submission" date="2024-01" db="EMBL/GenBank/DDBJ databases">
        <title>Genome assemblies of Stephania.</title>
        <authorList>
            <person name="Yang L."/>
        </authorList>
    </citation>
    <scope>NUCLEOTIDE SEQUENCE [LARGE SCALE GENOMIC DNA]</scope>
    <source>
        <strain evidence="8">QJT</strain>
        <tissue evidence="8">Leaf</tissue>
    </source>
</reference>
<accession>A0AAP0HF05</accession>
<comment type="caution">
    <text evidence="8">The sequence shown here is derived from an EMBL/GenBank/DDBJ whole genome shotgun (WGS) entry which is preliminary data.</text>
</comment>
<dbReference type="Pfam" id="PF01472">
    <property type="entry name" value="PUA"/>
    <property type="match status" value="1"/>
</dbReference>
<evidence type="ECO:0000313" key="9">
    <source>
        <dbReference type="Proteomes" id="UP001417504"/>
    </source>
</evidence>
<evidence type="ECO:0000256" key="2">
    <source>
        <dbReference type="ARBA" id="ARBA00022603"/>
    </source>
</evidence>
<evidence type="ECO:0000256" key="4">
    <source>
        <dbReference type="ARBA" id="ARBA00022691"/>
    </source>
</evidence>
<keyword evidence="9" id="KW-1185">Reference proteome</keyword>
<feature type="binding site" evidence="6">
    <location>
        <begin position="329"/>
        <end position="335"/>
    </location>
    <ligand>
        <name>S-adenosyl-L-methionine</name>
        <dbReference type="ChEBI" id="CHEBI:59789"/>
    </ligand>
</feature>
<proteinExistence type="inferred from homology"/>
<evidence type="ECO:0000259" key="7">
    <source>
        <dbReference type="PROSITE" id="PS51686"/>
    </source>
</evidence>
<dbReference type="Gene3D" id="2.30.130.10">
    <property type="entry name" value="PUA domain"/>
    <property type="match status" value="1"/>
</dbReference>
<keyword evidence="5 6" id="KW-0694">RNA-binding</keyword>
<dbReference type="PANTHER" id="PTHR22807:SF34">
    <property type="entry name" value="TRNA (CYTOSINE(72)-C(5))-METHYLTRANSFERASE NSUN6"/>
    <property type="match status" value="1"/>
</dbReference>
<name>A0AAP0HF05_9MAGN</name>
<dbReference type="SUPFAM" id="SSF88697">
    <property type="entry name" value="PUA domain-like"/>
    <property type="match status" value="1"/>
</dbReference>
<dbReference type="EMBL" id="JBBNAE010000011">
    <property type="protein sequence ID" value="KAK9085993.1"/>
    <property type="molecule type" value="Genomic_DNA"/>
</dbReference>
<dbReference type="InterPro" id="IPR001678">
    <property type="entry name" value="MeTrfase_RsmB-F_NOP2_dom"/>
</dbReference>
<dbReference type="Pfam" id="PF01189">
    <property type="entry name" value="Methyltr_RsmB-F"/>
    <property type="match status" value="2"/>
</dbReference>
<dbReference type="Gene3D" id="3.40.50.150">
    <property type="entry name" value="Vaccinia Virus protein VP39"/>
    <property type="match status" value="1"/>
</dbReference>
<dbReference type="PROSITE" id="PS01153">
    <property type="entry name" value="NOL1_NOP2_SUN"/>
    <property type="match status" value="1"/>
</dbReference>
<dbReference type="InterPro" id="IPR002478">
    <property type="entry name" value="PUA"/>
</dbReference>
<dbReference type="PANTHER" id="PTHR22807">
    <property type="entry name" value="NOP2 YEAST -RELATED NOL1/NOP2/FMU SUN DOMAIN-CONTAINING"/>
    <property type="match status" value="1"/>
</dbReference>
<evidence type="ECO:0000256" key="6">
    <source>
        <dbReference type="PROSITE-ProRule" id="PRU01023"/>
    </source>
</evidence>
<gene>
    <name evidence="8" type="ORF">Sjap_026404</name>
</gene>
<feature type="domain" description="SAM-dependent MTase RsmB/NOP-type" evidence="7">
    <location>
        <begin position="236"/>
        <end position="655"/>
    </location>
</feature>
<dbReference type="InterPro" id="IPR018314">
    <property type="entry name" value="RsmB/NOL1/NOP2-like_CS"/>
</dbReference>
<dbReference type="GO" id="GO:0003723">
    <property type="term" value="F:RNA binding"/>
    <property type="evidence" value="ECO:0007669"/>
    <property type="project" value="UniProtKB-UniRule"/>
</dbReference>
<dbReference type="InterPro" id="IPR036974">
    <property type="entry name" value="PUA_sf"/>
</dbReference>
<dbReference type="Proteomes" id="UP001417504">
    <property type="component" value="Unassembled WGS sequence"/>
</dbReference>
<dbReference type="PRINTS" id="PR02008">
    <property type="entry name" value="RCMTFAMILY"/>
</dbReference>
<keyword evidence="3 6" id="KW-0808">Transferase</keyword>
<feature type="binding site" evidence="6">
    <location>
        <position position="380"/>
    </location>
    <ligand>
        <name>S-adenosyl-L-methionine</name>
        <dbReference type="ChEBI" id="CHEBI:59789"/>
    </ligand>
</feature>
<dbReference type="SUPFAM" id="SSF53335">
    <property type="entry name" value="S-adenosyl-L-methionine-dependent methyltransferases"/>
    <property type="match status" value="1"/>
</dbReference>
<protein>
    <recommendedName>
        <fullName evidence="7">SAM-dependent MTase RsmB/NOP-type domain-containing protein</fullName>
    </recommendedName>
</protein>
<comment type="similarity">
    <text evidence="1 6">Belongs to the class I-like SAM-binding methyltransferase superfamily. RsmB/NOP family.</text>
</comment>
<evidence type="ECO:0000256" key="3">
    <source>
        <dbReference type="ARBA" id="ARBA00022679"/>
    </source>
</evidence>
<feature type="binding site" evidence="6">
    <location>
        <position position="353"/>
    </location>
    <ligand>
        <name>S-adenosyl-L-methionine</name>
        <dbReference type="ChEBI" id="CHEBI:59789"/>
    </ligand>
</feature>
<dbReference type="InterPro" id="IPR049560">
    <property type="entry name" value="MeTrfase_RsmB-F_NOP2_cat"/>
</dbReference>
<dbReference type="PROSITE" id="PS50890">
    <property type="entry name" value="PUA"/>
    <property type="match status" value="1"/>
</dbReference>